<proteinExistence type="predicted"/>
<gene>
    <name evidence="1" type="ORF">H6A01_07240</name>
</gene>
<evidence type="ECO:0000313" key="1">
    <source>
        <dbReference type="EMBL" id="MBM6913110.1"/>
    </source>
</evidence>
<dbReference type="Pfam" id="PF14284">
    <property type="entry name" value="PcfJ"/>
    <property type="match status" value="1"/>
</dbReference>
<accession>A0ABS2GH97</accession>
<protein>
    <submittedName>
        <fullName evidence="1">PcfJ domain-containing protein</fullName>
    </submittedName>
</protein>
<dbReference type="InterPro" id="IPR025586">
    <property type="entry name" value="PcfJ"/>
</dbReference>
<comment type="caution">
    <text evidence="1">The sequence shown here is derived from an EMBL/GenBank/DDBJ whole genome shotgun (WGS) entry which is preliminary data.</text>
</comment>
<name>A0ABS2GH97_9FIRM</name>
<dbReference type="EMBL" id="JACJLA010000012">
    <property type="protein sequence ID" value="MBM6913110.1"/>
    <property type="molecule type" value="Genomic_DNA"/>
</dbReference>
<reference evidence="1 2" key="1">
    <citation type="journal article" date="2021" name="Sci. Rep.">
        <title>The distribution of antibiotic resistance genes in chicken gut microbiota commensals.</title>
        <authorList>
            <person name="Juricova H."/>
            <person name="Matiasovicova J."/>
            <person name="Kubasova T."/>
            <person name="Cejkova D."/>
            <person name="Rychlik I."/>
        </authorList>
    </citation>
    <scope>NUCLEOTIDE SEQUENCE [LARGE SCALE GENOMIC DNA]</scope>
    <source>
        <strain evidence="1 2">An537</strain>
    </source>
</reference>
<organism evidence="1 2">
    <name type="scientific">Veillonella magna</name>
    <dbReference type="NCBI Taxonomy" id="464322"/>
    <lineage>
        <taxon>Bacteria</taxon>
        <taxon>Bacillati</taxon>
        <taxon>Bacillota</taxon>
        <taxon>Negativicutes</taxon>
        <taxon>Veillonellales</taxon>
        <taxon>Veillonellaceae</taxon>
        <taxon>Veillonella</taxon>
    </lineage>
</organism>
<dbReference type="RefSeq" id="WP_205088090.1">
    <property type="nucleotide sequence ID" value="NZ_JACJLA010000012.1"/>
</dbReference>
<keyword evidence="2" id="KW-1185">Reference proteome</keyword>
<dbReference type="Proteomes" id="UP000707138">
    <property type="component" value="Unassembled WGS sequence"/>
</dbReference>
<sequence length="547" mass="62222">METIAHYYIPAVYDVIRRYVEYTYGKEKSAIYHHGCGESFVGNFTPQYNLGGYMGSGRFFYCPFCGEELSIYDDNVSTYFAKKDQLVPTDMDVSVKEGADFIDLIFVSNTVAVDKTNVFTDRAAVRQKIRFDFKSRKAIFMRSNSTRKWEAISEIFPAGKTFHLLTALKDNALDSVGFLGAFLNGSSRASKHRDGLRNVLTALRNAFKRKLEKTVCYKVRDVFAPPTACNEKGYFEQPLRAMIWKLLAPDASRLTQLTLYRLSTMNDNLLPADVFERTKKGTSFVDAVMNEFNLTGRVWRRALTKDPSMAYFAKRIGFTDKPSLIMRLLDKISDVFVLGRSITPLVDLEECTMLTKAMVKQYGDNRTVEFIERRFDGDQALADVFLMFRGLSRFNKQNAIRNLPRRMRDIHDALLVWQQRDRGGDLPIQVHKRFVAKMGEYRFISPDNTNQLIDAGKRMHICVGSYGRSCSDGDKAVVLVANNNGEPVACLEIAKQGGRWKKVVQAKLAYNKVVASNDAMNAVVMDWIRSRKLIPATRDIDIEATVV</sequence>
<evidence type="ECO:0000313" key="2">
    <source>
        <dbReference type="Proteomes" id="UP000707138"/>
    </source>
</evidence>